<dbReference type="InterPro" id="IPR004263">
    <property type="entry name" value="Exostosin"/>
</dbReference>
<sequence>MGPDRWRVGQPTIPRAKACPNECLGRGTCSYGFCHCQSGYWGLDCGFSSARVAALSASGESAVRPRIYVYEVPASIRRSCAPWTLPEDLGDRLLLSEHLEPDPMRADLYWVYGCPNGDTILPVLGWIKRAHPFWNASVRERRARHVIAVGHEEGWAEVWNLLGRWLGPNFDHSNARGGWNDLHPASPTRQLASVQLHGSSDYTANGRPRRRGVSAHAACRVCFQPGKDVMVPGFPGIMDYPDDMGRPALYKIRQQGGRVSQCQRLAEQRPYEDDGIALAPRTRSPQLFMAGALQTKTHGPGLYEPSRLVPYSCWNNRSKENDFQIVQTESVTVSISPWEIEHAVDPWPLTRQASLCAVPEGKIGSYGHRSTNSLMLGCVPLLTKELYSYGIFHEVIDWTSISLHVPPARMPWLVDILKGADIEKLRRAGGLIRRRLLWTSIYGPCHLREGEGGRA</sequence>
<dbReference type="Proteomes" id="UP000037460">
    <property type="component" value="Unassembled WGS sequence"/>
</dbReference>
<keyword evidence="4" id="KW-1185">Reference proteome</keyword>
<gene>
    <name evidence="3" type="ORF">Ctob_014040</name>
</gene>
<comment type="caution">
    <text evidence="3">The sequence shown here is derived from an EMBL/GenBank/DDBJ whole genome shotgun (WGS) entry which is preliminary data.</text>
</comment>
<dbReference type="AlphaFoldDB" id="A0A0M0JZQ8"/>
<dbReference type="EMBL" id="JWZX01001924">
    <property type="protein sequence ID" value="KOO31822.1"/>
    <property type="molecule type" value="Genomic_DNA"/>
</dbReference>
<organism evidence="3 4">
    <name type="scientific">Chrysochromulina tobinii</name>
    <dbReference type="NCBI Taxonomy" id="1460289"/>
    <lineage>
        <taxon>Eukaryota</taxon>
        <taxon>Haptista</taxon>
        <taxon>Haptophyta</taxon>
        <taxon>Prymnesiophyceae</taxon>
        <taxon>Prymnesiales</taxon>
        <taxon>Chrysochromulinaceae</taxon>
        <taxon>Chrysochromulina</taxon>
    </lineage>
</organism>
<reference evidence="4" key="1">
    <citation type="journal article" date="2015" name="PLoS Genet.">
        <title>Genome Sequence and Transcriptome Analyses of Chrysochromulina tobin: Metabolic Tools for Enhanced Algal Fitness in the Prominent Order Prymnesiales (Haptophyceae).</title>
        <authorList>
            <person name="Hovde B.T."/>
            <person name="Deodato C.R."/>
            <person name="Hunsperger H.M."/>
            <person name="Ryken S.A."/>
            <person name="Yost W."/>
            <person name="Jha R.K."/>
            <person name="Patterson J."/>
            <person name="Monnat R.J. Jr."/>
            <person name="Barlow S.B."/>
            <person name="Starkenburg S.R."/>
            <person name="Cattolico R.A."/>
        </authorList>
    </citation>
    <scope>NUCLEOTIDE SEQUENCE</scope>
    <source>
        <strain evidence="4">CCMP291</strain>
    </source>
</reference>
<dbReference type="PANTHER" id="PTHR11062">
    <property type="entry name" value="EXOSTOSIN HEPARAN SULFATE GLYCOSYLTRANSFERASE -RELATED"/>
    <property type="match status" value="1"/>
</dbReference>
<dbReference type="PROSITE" id="PS00022">
    <property type="entry name" value="EGF_1"/>
    <property type="match status" value="1"/>
</dbReference>
<evidence type="ECO:0000313" key="3">
    <source>
        <dbReference type="EMBL" id="KOO31822.1"/>
    </source>
</evidence>
<accession>A0A0M0JZQ8</accession>
<evidence type="ECO:0000313" key="4">
    <source>
        <dbReference type="Proteomes" id="UP000037460"/>
    </source>
</evidence>
<feature type="non-terminal residue" evidence="3">
    <location>
        <position position="455"/>
    </location>
</feature>
<keyword evidence="3" id="KW-0808">Transferase</keyword>
<dbReference type="OrthoDB" id="382013at2759"/>
<proteinExistence type="predicted"/>
<evidence type="ECO:0000259" key="2">
    <source>
        <dbReference type="PROSITE" id="PS01186"/>
    </source>
</evidence>
<protein>
    <submittedName>
        <fullName evidence="3">Exostosin-like glycosyltransferase</fullName>
    </submittedName>
</protein>
<dbReference type="GO" id="GO:0016757">
    <property type="term" value="F:glycosyltransferase activity"/>
    <property type="evidence" value="ECO:0007669"/>
    <property type="project" value="InterPro"/>
</dbReference>
<dbReference type="PANTHER" id="PTHR11062:SF281">
    <property type="entry name" value="EXOSTOSIN-LIKE 2"/>
    <property type="match status" value="1"/>
</dbReference>
<dbReference type="InterPro" id="IPR000742">
    <property type="entry name" value="EGF"/>
</dbReference>
<evidence type="ECO:0000259" key="1">
    <source>
        <dbReference type="PROSITE" id="PS00022"/>
    </source>
</evidence>
<dbReference type="Gene3D" id="2.60.120.260">
    <property type="entry name" value="Galactose-binding domain-like"/>
    <property type="match status" value="1"/>
</dbReference>
<name>A0A0M0JZQ8_9EUKA</name>
<feature type="domain" description="EGF-like" evidence="1 2">
    <location>
        <begin position="34"/>
        <end position="45"/>
    </location>
</feature>
<dbReference type="PROSITE" id="PS01186">
    <property type="entry name" value="EGF_2"/>
    <property type="match status" value="1"/>
</dbReference>